<dbReference type="InterPro" id="IPR041628">
    <property type="entry name" value="ChlI/MoxR_AAA_lid"/>
</dbReference>
<dbReference type="RefSeq" id="WP_130305379.1">
    <property type="nucleotide sequence ID" value="NZ_SHKN01000001.1"/>
</dbReference>
<dbReference type="Pfam" id="PF07728">
    <property type="entry name" value="AAA_5"/>
    <property type="match status" value="1"/>
</dbReference>
<dbReference type="Gene3D" id="3.40.50.410">
    <property type="entry name" value="von Willebrand factor, type A domain"/>
    <property type="match status" value="1"/>
</dbReference>
<dbReference type="SMART" id="SM00327">
    <property type="entry name" value="VWA"/>
    <property type="match status" value="1"/>
</dbReference>
<dbReference type="InterPro" id="IPR027417">
    <property type="entry name" value="P-loop_NTPase"/>
</dbReference>
<dbReference type="SMART" id="SM00382">
    <property type="entry name" value="AAA"/>
    <property type="match status" value="1"/>
</dbReference>
<dbReference type="PANTHER" id="PTHR35023:SF1">
    <property type="entry name" value="MG-PROTOPORPHYRIN IX CHELATASE"/>
    <property type="match status" value="1"/>
</dbReference>
<evidence type="ECO:0000256" key="2">
    <source>
        <dbReference type="SAM" id="MobiDB-lite"/>
    </source>
</evidence>
<proteinExistence type="inferred from homology"/>
<feature type="compositionally biased region" description="Acidic residues" evidence="2">
    <location>
        <begin position="308"/>
        <end position="318"/>
    </location>
</feature>
<dbReference type="SUPFAM" id="SSF52540">
    <property type="entry name" value="P-loop containing nucleoside triphosphate hydrolases"/>
    <property type="match status" value="1"/>
</dbReference>
<dbReference type="Gene3D" id="1.10.8.80">
    <property type="entry name" value="Magnesium chelatase subunit I, C-Terminal domain"/>
    <property type="match status" value="1"/>
</dbReference>
<evidence type="ECO:0000256" key="1">
    <source>
        <dbReference type="ARBA" id="ARBA00005799"/>
    </source>
</evidence>
<dbReference type="GO" id="GO:0005524">
    <property type="term" value="F:ATP binding"/>
    <property type="evidence" value="ECO:0007669"/>
    <property type="project" value="InterPro"/>
</dbReference>
<dbReference type="CDD" id="cd01451">
    <property type="entry name" value="vWA_Magnesium_chelatase"/>
    <property type="match status" value="1"/>
</dbReference>
<evidence type="ECO:0000313" key="4">
    <source>
        <dbReference type="EMBL" id="RZT95405.1"/>
    </source>
</evidence>
<feature type="domain" description="VWFA" evidence="3">
    <location>
        <begin position="461"/>
        <end position="642"/>
    </location>
</feature>
<dbReference type="InterPro" id="IPR036465">
    <property type="entry name" value="vWFA_dom_sf"/>
</dbReference>
<comment type="similarity">
    <text evidence="1">Belongs to the Mg-chelatase subunits D/I family.</text>
</comment>
<evidence type="ECO:0000259" key="3">
    <source>
        <dbReference type="PROSITE" id="PS50234"/>
    </source>
</evidence>
<dbReference type="InterPro" id="IPR041702">
    <property type="entry name" value="BchD/ChlD_VWA"/>
</dbReference>
<dbReference type="GO" id="GO:0016887">
    <property type="term" value="F:ATP hydrolysis activity"/>
    <property type="evidence" value="ECO:0007669"/>
    <property type="project" value="InterPro"/>
</dbReference>
<name>A0A4V2FST6_9BACT</name>
<feature type="compositionally biased region" description="Basic and acidic residues" evidence="2">
    <location>
        <begin position="319"/>
        <end position="333"/>
    </location>
</feature>
<dbReference type="PROSITE" id="PS50234">
    <property type="entry name" value="VWFA"/>
    <property type="match status" value="1"/>
</dbReference>
<dbReference type="InterPro" id="IPR002035">
    <property type="entry name" value="VWF_A"/>
</dbReference>
<gene>
    <name evidence="4" type="ORF">EV201_0024</name>
</gene>
<dbReference type="Pfam" id="PF13519">
    <property type="entry name" value="VWA_2"/>
    <property type="match status" value="1"/>
</dbReference>
<dbReference type="Proteomes" id="UP000293562">
    <property type="component" value="Unassembled WGS sequence"/>
</dbReference>
<dbReference type="OrthoDB" id="9775079at2"/>
<dbReference type="CDD" id="cd00009">
    <property type="entry name" value="AAA"/>
    <property type="match status" value="1"/>
</dbReference>
<comment type="caution">
    <text evidence="4">The sequence shown here is derived from an EMBL/GenBank/DDBJ whole genome shotgun (WGS) entry which is preliminary data.</text>
</comment>
<dbReference type="EMBL" id="SHKN01000001">
    <property type="protein sequence ID" value="RZT95405.1"/>
    <property type="molecule type" value="Genomic_DNA"/>
</dbReference>
<feature type="region of interest" description="Disordered" evidence="2">
    <location>
        <begin position="299"/>
        <end position="340"/>
    </location>
</feature>
<dbReference type="Gene3D" id="3.40.50.300">
    <property type="entry name" value="P-loop containing nucleotide triphosphate hydrolases"/>
    <property type="match status" value="1"/>
</dbReference>
<protein>
    <submittedName>
        <fullName evidence="4">Protoporphyrin IX magnesium-chelatase</fullName>
    </submittedName>
</protein>
<sequence length="643" mass="72028">MVGRESMLIDQMSMENTGMQNLYPFTAIVGQEEVKRALFLNLICPQIGGVLLSGQKGTAKSTIVRALAALLPDKEVVTLSLNATEDRILGSIDLEKALKYGEQHFEAGILAKAHNHILYIDEVNLLSESLVNTILDVAASGVNRVEREGISYEHPCRFILVGTMNPEEGGLKPQLLDRFGFFVDVNASINVRERIEIMTKRLAYEADSESFCRKYADKEQELLSQILQAQSQFESIELNDNILHLIADVCMKASCAGHRGDLALALGAKALAAFRNKSKVDLKEVMDVRDLALIHRLRSAQDEKQEQQDENQQDEQDENHDSAQNENQDKNPENDFPLDQDLEMEIPPFDFENPAKEEENQKEELFDMAEAYQVGNILEIDKDKIQRSKGNGKRSKTKTNSKSGRYIKVKYPKGKIEDLAFDATLRAAAPFQAIRKKNGLKVNIQQSDFREKVREKRIGNTILFLVDASGSMGVQKRMVEAKTAVFSLLQDAYKKRDRVALMSFRGEEAEMILPPTRSIDLAYRMLQDIKTGGRTPLAHALEQMNTSLKALSSKDKELLPVIVLLTDGKANWVEGKTNPLQAAYKNAENLANESAKIVLVDTETGFLKLGLGNKLAEKMEAEYIRLDQLKAGELAQKVKDILN</sequence>
<dbReference type="InterPro" id="IPR052989">
    <property type="entry name" value="Mg-chelatase_DI-like"/>
</dbReference>
<dbReference type="InterPro" id="IPR003593">
    <property type="entry name" value="AAA+_ATPase"/>
</dbReference>
<dbReference type="Pfam" id="PF17863">
    <property type="entry name" value="AAA_lid_2"/>
    <property type="match status" value="1"/>
</dbReference>
<keyword evidence="5" id="KW-1185">Reference proteome</keyword>
<evidence type="ECO:0000313" key="5">
    <source>
        <dbReference type="Proteomes" id="UP000293562"/>
    </source>
</evidence>
<dbReference type="AlphaFoldDB" id="A0A4V2FST6"/>
<organism evidence="4 5">
    <name type="scientific">Ancylomarina subtilis</name>
    <dbReference type="NCBI Taxonomy" id="1639035"/>
    <lineage>
        <taxon>Bacteria</taxon>
        <taxon>Pseudomonadati</taxon>
        <taxon>Bacteroidota</taxon>
        <taxon>Bacteroidia</taxon>
        <taxon>Marinilabiliales</taxon>
        <taxon>Marinifilaceae</taxon>
        <taxon>Ancylomarina</taxon>
    </lineage>
</organism>
<dbReference type="SUPFAM" id="SSF53300">
    <property type="entry name" value="vWA-like"/>
    <property type="match status" value="1"/>
</dbReference>
<dbReference type="InterPro" id="IPR011704">
    <property type="entry name" value="ATPase_dyneun-rel_AAA"/>
</dbReference>
<dbReference type="PANTHER" id="PTHR35023">
    <property type="entry name" value="CHELATASE-RELATED"/>
    <property type="match status" value="1"/>
</dbReference>
<reference evidence="4 5" key="1">
    <citation type="submission" date="2019-02" db="EMBL/GenBank/DDBJ databases">
        <title>Genomic Encyclopedia of Type Strains, Phase IV (KMG-IV): sequencing the most valuable type-strain genomes for metagenomic binning, comparative biology and taxonomic classification.</title>
        <authorList>
            <person name="Goeker M."/>
        </authorList>
    </citation>
    <scope>NUCLEOTIDE SEQUENCE [LARGE SCALE GENOMIC DNA]</scope>
    <source>
        <strain evidence="4 5">DSM 28825</strain>
    </source>
</reference>
<accession>A0A4V2FST6</accession>